<name>A0A7W7Y265_9GAMM</name>
<comment type="catalytic activity">
    <reaction evidence="1">
        <text>ATP + protein L-histidine = ADP + protein N-phospho-L-histidine.</text>
        <dbReference type="EC" id="2.7.13.3"/>
    </reaction>
</comment>
<dbReference type="InterPro" id="IPR004358">
    <property type="entry name" value="Sig_transdc_His_kin-like_C"/>
</dbReference>
<accession>A0A7W7Y265</accession>
<dbReference type="PANTHER" id="PTHR43065">
    <property type="entry name" value="SENSOR HISTIDINE KINASE"/>
    <property type="match status" value="1"/>
</dbReference>
<dbReference type="PANTHER" id="PTHR43065:SF50">
    <property type="entry name" value="HISTIDINE KINASE"/>
    <property type="match status" value="1"/>
</dbReference>
<evidence type="ECO:0000259" key="4">
    <source>
        <dbReference type="PROSITE" id="PS50109"/>
    </source>
</evidence>
<evidence type="ECO:0000313" key="6">
    <source>
        <dbReference type="Proteomes" id="UP000519004"/>
    </source>
</evidence>
<evidence type="ECO:0000313" key="5">
    <source>
        <dbReference type="EMBL" id="MBB5016468.1"/>
    </source>
</evidence>
<keyword evidence="5" id="KW-0808">Transferase</keyword>
<dbReference type="SUPFAM" id="SSF47384">
    <property type="entry name" value="Homodimeric domain of signal transducing histidine kinase"/>
    <property type="match status" value="1"/>
</dbReference>
<evidence type="ECO:0000256" key="2">
    <source>
        <dbReference type="ARBA" id="ARBA00012438"/>
    </source>
</evidence>
<dbReference type="EMBL" id="JACHHX010000020">
    <property type="protein sequence ID" value="MBB5016468.1"/>
    <property type="molecule type" value="Genomic_DNA"/>
</dbReference>
<dbReference type="InterPro" id="IPR003661">
    <property type="entry name" value="HisK_dim/P_dom"/>
</dbReference>
<keyword evidence="6" id="KW-1185">Reference proteome</keyword>
<dbReference type="InterPro" id="IPR035965">
    <property type="entry name" value="PAS-like_dom_sf"/>
</dbReference>
<protein>
    <recommendedName>
        <fullName evidence="2">histidine kinase</fullName>
        <ecNumber evidence="2">2.7.13.3</ecNumber>
    </recommendedName>
</protein>
<dbReference type="SMART" id="SM00388">
    <property type="entry name" value="HisKA"/>
    <property type="match status" value="1"/>
</dbReference>
<dbReference type="Proteomes" id="UP000519004">
    <property type="component" value="Unassembled WGS sequence"/>
</dbReference>
<dbReference type="InterPro" id="IPR003594">
    <property type="entry name" value="HATPase_dom"/>
</dbReference>
<organism evidence="5 6">
    <name type="scientific">Rehaibacterium terrae</name>
    <dbReference type="NCBI Taxonomy" id="1341696"/>
    <lineage>
        <taxon>Bacteria</taxon>
        <taxon>Pseudomonadati</taxon>
        <taxon>Pseudomonadota</taxon>
        <taxon>Gammaproteobacteria</taxon>
        <taxon>Lysobacterales</taxon>
        <taxon>Lysobacteraceae</taxon>
        <taxon>Rehaibacterium</taxon>
    </lineage>
</organism>
<dbReference type="RefSeq" id="WP_183949133.1">
    <property type="nucleotide sequence ID" value="NZ_JACHHX010000020.1"/>
</dbReference>
<dbReference type="CDD" id="cd00082">
    <property type="entry name" value="HisKA"/>
    <property type="match status" value="1"/>
</dbReference>
<sequence length="427" mass="46472">MTAPASAPPATAPDAPQSLAGLADLLGDAVLLLDADGTLRYANPAAHELSHRLAPAGEVGPGHAAQWLLRLLPDGAIHEATQQGRWEYSTSLATGDGGETTLRIALHGRRDLPPAQRDGSCFAVIRDISAEVRRERELQRRHTELQMAYLRLAGTQEQLLQSEKLASIGQLAAGVAHEINNPIGYVHSNLGTLQEYLRNLITLLDVYDRAVRGGGLPEETVAEIDELRARFDLDFVTQDLPDLLAESREGIERVTKIVQDLKDFSYTGRGEAWTETDLHRALDSTLNIVWNEIKYKARVEKRYGDLPPVECLPSEINQVFMNILVNAGQAIVERGVITIETGHADGEVWVRISDTGKGIPESALPRIFDPFFTTKPVGQGTGLGLSITYGIVAKHHGRIEVSSVPGEGTVFRIVLPVRQPREAPAGG</sequence>
<dbReference type="EC" id="2.7.13.3" evidence="2"/>
<keyword evidence="5" id="KW-0418">Kinase</keyword>
<dbReference type="AlphaFoldDB" id="A0A7W7Y265"/>
<feature type="domain" description="Histidine kinase" evidence="4">
    <location>
        <begin position="174"/>
        <end position="419"/>
    </location>
</feature>
<keyword evidence="3" id="KW-0597">Phosphoprotein</keyword>
<dbReference type="Gene3D" id="3.30.450.20">
    <property type="entry name" value="PAS domain"/>
    <property type="match status" value="1"/>
</dbReference>
<dbReference type="InterPro" id="IPR036890">
    <property type="entry name" value="HATPase_C_sf"/>
</dbReference>
<dbReference type="Gene3D" id="3.30.565.10">
    <property type="entry name" value="Histidine kinase-like ATPase, C-terminal domain"/>
    <property type="match status" value="1"/>
</dbReference>
<dbReference type="Pfam" id="PF02518">
    <property type="entry name" value="HATPase_c"/>
    <property type="match status" value="1"/>
</dbReference>
<dbReference type="InterPro" id="IPR005467">
    <property type="entry name" value="His_kinase_dom"/>
</dbReference>
<dbReference type="InterPro" id="IPR036097">
    <property type="entry name" value="HisK_dim/P_sf"/>
</dbReference>
<dbReference type="SUPFAM" id="SSF55874">
    <property type="entry name" value="ATPase domain of HSP90 chaperone/DNA topoisomerase II/histidine kinase"/>
    <property type="match status" value="1"/>
</dbReference>
<dbReference type="PRINTS" id="PR00344">
    <property type="entry name" value="BCTRLSENSOR"/>
</dbReference>
<dbReference type="SUPFAM" id="SSF55785">
    <property type="entry name" value="PYP-like sensor domain (PAS domain)"/>
    <property type="match status" value="1"/>
</dbReference>
<evidence type="ECO:0000256" key="1">
    <source>
        <dbReference type="ARBA" id="ARBA00000085"/>
    </source>
</evidence>
<dbReference type="SMART" id="SM00387">
    <property type="entry name" value="HATPase_c"/>
    <property type="match status" value="1"/>
</dbReference>
<comment type="caution">
    <text evidence="5">The sequence shown here is derived from an EMBL/GenBank/DDBJ whole genome shotgun (WGS) entry which is preliminary data.</text>
</comment>
<evidence type="ECO:0000256" key="3">
    <source>
        <dbReference type="ARBA" id="ARBA00022553"/>
    </source>
</evidence>
<dbReference type="Gene3D" id="1.10.287.130">
    <property type="match status" value="1"/>
</dbReference>
<reference evidence="5 6" key="1">
    <citation type="submission" date="2020-08" db="EMBL/GenBank/DDBJ databases">
        <title>Genomic Encyclopedia of Type Strains, Phase IV (KMG-IV): sequencing the most valuable type-strain genomes for metagenomic binning, comparative biology and taxonomic classification.</title>
        <authorList>
            <person name="Goeker M."/>
        </authorList>
    </citation>
    <scope>NUCLEOTIDE SEQUENCE [LARGE SCALE GENOMIC DNA]</scope>
    <source>
        <strain evidence="5 6">DSM 25897</strain>
    </source>
</reference>
<proteinExistence type="predicted"/>
<gene>
    <name evidence="5" type="ORF">HNQ58_002383</name>
</gene>
<dbReference type="GO" id="GO:0000155">
    <property type="term" value="F:phosphorelay sensor kinase activity"/>
    <property type="evidence" value="ECO:0007669"/>
    <property type="project" value="InterPro"/>
</dbReference>
<dbReference type="PROSITE" id="PS50109">
    <property type="entry name" value="HIS_KIN"/>
    <property type="match status" value="1"/>
</dbReference>